<evidence type="ECO:0000256" key="5">
    <source>
        <dbReference type="SAM" id="MobiDB-lite"/>
    </source>
</evidence>
<sequence>MYDRTTPMTASLQAPATADRYARRAISQLQPLVDANLGDFVFFKLVNDYSSNEIQDFGLELMRRTMRWVSTIALTVTTLWVLILGYRIATGQSRESAMATMIKAAKVSLIISIASAVGLNGPALHEAMTQNLDKEIHGLFTGDEDSSASDAIDENLAYTQIAMATLDAVRVDPSQPEVLEKKGRAMLMAGFGTASPPMAAGAMLLLFKFTMAFLIGIGPIFILALIFDQTKDLFKKWLFYVIGTLFSMAMLSVVTAMVLKFTVKVAAAYWAVKFIPLASAEGLSSQALQQGGIGLIMTMLIITIPTIAAALWQGNMGTFLTYTAFNNTAAPGPQGQPAGSYMPQQVGRDSNRQSSEFNGTNGTNANAARIPDQNTPSPQVGYRGLAGTKDTNVS</sequence>
<feature type="transmembrane region" description="Helical" evidence="6">
    <location>
        <begin position="239"/>
        <end position="272"/>
    </location>
</feature>
<dbReference type="GO" id="GO:0016020">
    <property type="term" value="C:membrane"/>
    <property type="evidence" value="ECO:0007669"/>
    <property type="project" value="UniProtKB-SubCell"/>
</dbReference>
<dbReference type="KEGG" id="xcv:XCV3561"/>
<dbReference type="HOGENOM" id="CLU_064509_0_0_6"/>
<evidence type="ECO:0000313" key="8">
    <source>
        <dbReference type="Proteomes" id="UP000007069"/>
    </source>
</evidence>
<protein>
    <submittedName>
        <fullName evidence="7">Type IV secretion system protein VirB6</fullName>
    </submittedName>
</protein>
<proteinExistence type="predicted"/>
<name>Q3BPM1_XANE5</name>
<organism evidence="8">
    <name type="scientific">Xanthomonas euvesicatoria pv. vesicatoria (strain 85-10)</name>
    <name type="common">Xanthomonas campestris pv. vesicatoria</name>
    <dbReference type="NCBI Taxonomy" id="316273"/>
    <lineage>
        <taxon>Bacteria</taxon>
        <taxon>Pseudomonadati</taxon>
        <taxon>Pseudomonadota</taxon>
        <taxon>Gammaproteobacteria</taxon>
        <taxon>Lysobacterales</taxon>
        <taxon>Lysobacteraceae</taxon>
        <taxon>Xanthomonas</taxon>
    </lineage>
</organism>
<dbReference type="eggNOG" id="COG3704">
    <property type="taxonomic scope" value="Bacteria"/>
</dbReference>
<feature type="transmembrane region" description="Helical" evidence="6">
    <location>
        <begin position="292"/>
        <end position="312"/>
    </location>
</feature>
<dbReference type="AlphaFoldDB" id="Q3BPM1"/>
<evidence type="ECO:0000256" key="1">
    <source>
        <dbReference type="ARBA" id="ARBA00004141"/>
    </source>
</evidence>
<dbReference type="EMBL" id="AM039952">
    <property type="protein sequence ID" value="CAJ25292.1"/>
    <property type="molecule type" value="Genomic_DNA"/>
</dbReference>
<feature type="compositionally biased region" description="Low complexity" evidence="5">
    <location>
        <begin position="358"/>
        <end position="368"/>
    </location>
</feature>
<keyword evidence="2 6" id="KW-0812">Transmembrane</keyword>
<evidence type="ECO:0000256" key="4">
    <source>
        <dbReference type="ARBA" id="ARBA00023136"/>
    </source>
</evidence>
<evidence type="ECO:0000256" key="6">
    <source>
        <dbReference type="SAM" id="Phobius"/>
    </source>
</evidence>
<evidence type="ECO:0000313" key="7">
    <source>
        <dbReference type="EMBL" id="CAJ25292.1"/>
    </source>
</evidence>
<evidence type="ECO:0000256" key="3">
    <source>
        <dbReference type="ARBA" id="ARBA00022989"/>
    </source>
</evidence>
<dbReference type="Pfam" id="PF04610">
    <property type="entry name" value="TrbL"/>
    <property type="match status" value="1"/>
</dbReference>
<keyword evidence="4 6" id="KW-0472">Membrane</keyword>
<dbReference type="STRING" id="456327.BJD11_04935"/>
<keyword evidence="3 6" id="KW-1133">Transmembrane helix</keyword>
<dbReference type="Proteomes" id="UP000007069">
    <property type="component" value="Chromosome"/>
</dbReference>
<accession>Q3BPM1</accession>
<comment type="subcellular location">
    <subcellularLocation>
        <location evidence="1">Membrane</location>
        <topology evidence="1">Multi-pass membrane protein</topology>
    </subcellularLocation>
</comment>
<dbReference type="InterPro" id="IPR007688">
    <property type="entry name" value="Conjugal_tfr_TrbL/VirB6"/>
</dbReference>
<feature type="transmembrane region" description="Helical" evidence="6">
    <location>
        <begin position="68"/>
        <end position="86"/>
    </location>
</feature>
<evidence type="ECO:0000256" key="2">
    <source>
        <dbReference type="ARBA" id="ARBA00022692"/>
    </source>
</evidence>
<feature type="region of interest" description="Disordered" evidence="5">
    <location>
        <begin position="333"/>
        <end position="394"/>
    </location>
</feature>
<dbReference type="GO" id="GO:0030255">
    <property type="term" value="P:protein secretion by the type IV secretion system"/>
    <property type="evidence" value="ECO:0007669"/>
    <property type="project" value="InterPro"/>
</dbReference>
<gene>
    <name evidence="7" type="primary">virB6</name>
    <name evidence="7" type="ordered locus">XCV3561</name>
</gene>
<feature type="transmembrane region" description="Helical" evidence="6">
    <location>
        <begin position="205"/>
        <end position="227"/>
    </location>
</feature>
<reference evidence="7 8" key="1">
    <citation type="journal article" date="2005" name="J. Bacteriol.">
        <title>Insights into genome plasticity and pathogenicity of the plant pathogenic Bacterium Xanthomonas campestris pv. vesicatoria revealed by the complete genome sequence.</title>
        <authorList>
            <person name="Thieme F."/>
            <person name="Koebnik R."/>
            <person name="Bekel T."/>
            <person name="Berger C."/>
            <person name="Boch J."/>
            <person name="Buettner D."/>
            <person name="Caldana C."/>
            <person name="Gaigalat L."/>
            <person name="Goesmann A."/>
            <person name="Kay S."/>
            <person name="Kirchner O."/>
            <person name="Lanz C."/>
            <person name="Linke B."/>
            <person name="McHardy A.C."/>
            <person name="Meyer F."/>
            <person name="Mittenhuber G."/>
            <person name="Nies D.H."/>
            <person name="Niesbach-Kloesgen U."/>
            <person name="Patschkowski T."/>
            <person name="Rueckert C."/>
            <person name="Rupp O."/>
            <person name="Schneicker S."/>
            <person name="Schuster S.C."/>
            <person name="Vorhoelter F.J."/>
            <person name="Weber E."/>
            <person name="Puehler A."/>
            <person name="Bonas U."/>
            <person name="Bartels D."/>
            <person name="Kaiser O."/>
        </authorList>
    </citation>
    <scope>NUCLEOTIDE SEQUENCE [LARGE SCALE GENOMIC DNA]</scope>
    <source>
        <strain evidence="7 8">85-10</strain>
    </source>
</reference>